<evidence type="ECO:0000313" key="1">
    <source>
        <dbReference type="EMBL" id="MCI65197.1"/>
    </source>
</evidence>
<reference evidence="1 2" key="1">
    <citation type="journal article" date="2018" name="Front. Plant Sci.">
        <title>Red Clover (Trifolium pratense) and Zigzag Clover (T. medium) - A Picture of Genomic Similarities and Differences.</title>
        <authorList>
            <person name="Dluhosova J."/>
            <person name="Istvanek J."/>
            <person name="Nedelnik J."/>
            <person name="Repkova J."/>
        </authorList>
    </citation>
    <scope>NUCLEOTIDE SEQUENCE [LARGE SCALE GENOMIC DNA]</scope>
    <source>
        <strain evidence="2">cv. 10/8</strain>
        <tissue evidence="1">Leaf</tissue>
    </source>
</reference>
<protein>
    <submittedName>
        <fullName evidence="1">Uncharacterized protein</fullName>
    </submittedName>
</protein>
<keyword evidence="2" id="KW-1185">Reference proteome</keyword>
<dbReference type="Proteomes" id="UP000265520">
    <property type="component" value="Unassembled WGS sequence"/>
</dbReference>
<dbReference type="EMBL" id="LXQA010671394">
    <property type="protein sequence ID" value="MCI65197.1"/>
    <property type="molecule type" value="Genomic_DNA"/>
</dbReference>
<comment type="caution">
    <text evidence="1">The sequence shown here is derived from an EMBL/GenBank/DDBJ whole genome shotgun (WGS) entry which is preliminary data.</text>
</comment>
<accession>A0A392TXK2</accession>
<organism evidence="1 2">
    <name type="scientific">Trifolium medium</name>
    <dbReference type="NCBI Taxonomy" id="97028"/>
    <lineage>
        <taxon>Eukaryota</taxon>
        <taxon>Viridiplantae</taxon>
        <taxon>Streptophyta</taxon>
        <taxon>Embryophyta</taxon>
        <taxon>Tracheophyta</taxon>
        <taxon>Spermatophyta</taxon>
        <taxon>Magnoliopsida</taxon>
        <taxon>eudicotyledons</taxon>
        <taxon>Gunneridae</taxon>
        <taxon>Pentapetalae</taxon>
        <taxon>rosids</taxon>
        <taxon>fabids</taxon>
        <taxon>Fabales</taxon>
        <taxon>Fabaceae</taxon>
        <taxon>Papilionoideae</taxon>
        <taxon>50 kb inversion clade</taxon>
        <taxon>NPAAA clade</taxon>
        <taxon>Hologalegina</taxon>
        <taxon>IRL clade</taxon>
        <taxon>Trifolieae</taxon>
        <taxon>Trifolium</taxon>
    </lineage>
</organism>
<evidence type="ECO:0000313" key="2">
    <source>
        <dbReference type="Proteomes" id="UP000265520"/>
    </source>
</evidence>
<dbReference type="AlphaFoldDB" id="A0A392TXK2"/>
<name>A0A392TXK2_9FABA</name>
<proteinExistence type="predicted"/>
<feature type="non-terminal residue" evidence="1">
    <location>
        <position position="48"/>
    </location>
</feature>
<sequence>MSVVFRCPQPLLGAHPMSMVFDAHSLGYGSLLQCGREKLALDGSFDPT</sequence>